<keyword evidence="1" id="KW-0812">Transmembrane</keyword>
<name>A0A0V1CIC0_TRIBR</name>
<dbReference type="EMBL" id="JYDI01000206">
    <property type="protein sequence ID" value="KRY48483.1"/>
    <property type="molecule type" value="Genomic_DNA"/>
</dbReference>
<evidence type="ECO:0000313" key="3">
    <source>
        <dbReference type="Proteomes" id="UP000054653"/>
    </source>
</evidence>
<feature type="transmembrane region" description="Helical" evidence="1">
    <location>
        <begin position="124"/>
        <end position="143"/>
    </location>
</feature>
<dbReference type="AlphaFoldDB" id="A0A0V1CIC0"/>
<protein>
    <submittedName>
        <fullName evidence="2">Uncharacterized protein</fullName>
    </submittedName>
</protein>
<gene>
    <name evidence="2" type="ORF">T03_6078</name>
</gene>
<sequence length="373" mass="41788">MKKDHHWVMNKMMNFAVANLGVALSNKGRQFVRRGRRRRPARRVRVEQLGDAVLAQLHGAGVAWDGFAPQTARVDGRGPDQRGQYRPVHQRPVEQRTNLNASLIGHRIPVPVDRRNPVRSCRHVACVRFFFFPLSFLFLFFVLFGLVPFRVVVFFVTSSIGLDWLLVCHDRRTTSAPGNGNLAFFLQSDLEKCRLVDRPNRTDNDQHVTKVGRDRGASVRSPVFRPDDMDFVVADVAQGSSGIGRREPGADVEDALELRGLVVRRRPSGGQAAAVTAVRTQVYLPAQAGDEAFEAWRAGTIFQNGPLVLLARCHVNDRNFVQLAATGAVDVPELTFHLQRRIIQQPQAGQILQTTKQKNRFGGAQECWWCANG</sequence>
<proteinExistence type="predicted"/>
<keyword evidence="3" id="KW-1185">Reference proteome</keyword>
<evidence type="ECO:0000313" key="2">
    <source>
        <dbReference type="EMBL" id="KRY48483.1"/>
    </source>
</evidence>
<comment type="caution">
    <text evidence="2">The sequence shown here is derived from an EMBL/GenBank/DDBJ whole genome shotgun (WGS) entry which is preliminary data.</text>
</comment>
<evidence type="ECO:0000256" key="1">
    <source>
        <dbReference type="SAM" id="Phobius"/>
    </source>
</evidence>
<keyword evidence="1" id="KW-1133">Transmembrane helix</keyword>
<reference evidence="2 3" key="1">
    <citation type="submission" date="2015-01" db="EMBL/GenBank/DDBJ databases">
        <title>Evolution of Trichinella species and genotypes.</title>
        <authorList>
            <person name="Korhonen P.K."/>
            <person name="Edoardo P."/>
            <person name="Giuseppe L.R."/>
            <person name="Gasser R.B."/>
        </authorList>
    </citation>
    <scope>NUCLEOTIDE SEQUENCE [LARGE SCALE GENOMIC DNA]</scope>
    <source>
        <strain evidence="2">ISS120</strain>
    </source>
</reference>
<accession>A0A0V1CIC0</accession>
<organism evidence="2 3">
    <name type="scientific">Trichinella britovi</name>
    <name type="common">Parasitic roundworm</name>
    <dbReference type="NCBI Taxonomy" id="45882"/>
    <lineage>
        <taxon>Eukaryota</taxon>
        <taxon>Metazoa</taxon>
        <taxon>Ecdysozoa</taxon>
        <taxon>Nematoda</taxon>
        <taxon>Enoplea</taxon>
        <taxon>Dorylaimia</taxon>
        <taxon>Trichinellida</taxon>
        <taxon>Trichinellidae</taxon>
        <taxon>Trichinella</taxon>
    </lineage>
</organism>
<dbReference type="Proteomes" id="UP000054653">
    <property type="component" value="Unassembled WGS sequence"/>
</dbReference>
<keyword evidence="1" id="KW-0472">Membrane</keyword>